<feature type="signal peptide" evidence="1">
    <location>
        <begin position="1"/>
        <end position="18"/>
    </location>
</feature>
<feature type="domain" description="Endoribonuclease L-PSP/chorismate mutase-like" evidence="2">
    <location>
        <begin position="25"/>
        <end position="162"/>
    </location>
</feature>
<keyword evidence="4" id="KW-1185">Reference proteome</keyword>
<comment type="caution">
    <text evidence="3">The sequence shown here is derived from an EMBL/GenBank/DDBJ whole genome shotgun (WGS) entry which is preliminary data.</text>
</comment>
<proteinExistence type="predicted"/>
<dbReference type="STRING" id="1279009.ADICEAN_00749"/>
<accession>M7NA97</accession>
<keyword evidence="1" id="KW-0732">Signal</keyword>
<dbReference type="SUPFAM" id="SSF55298">
    <property type="entry name" value="YjgF-like"/>
    <property type="match status" value="1"/>
</dbReference>
<dbReference type="PATRIC" id="fig|1279009.4.peg.761"/>
<sequence length="174" mass="18624">MRLLLFVSFLLLTAMAQAQTQTPSQRLQALGITLPPVSTPSNNFVKWVRSGNMLYLSGHGACGEPTAVDRGKLGSDLSTEQGYEAAKRVAICLLASLNDATGGDLGKVKRVVKVLGMVNSAPDYYEQPKVINGCSDLLVQVFGEKGRHARSAVGMVSLPGNMSVEIEMIVELED</sequence>
<name>M7NA97_9BACT</name>
<feature type="chain" id="PRO_5004082187" evidence="1">
    <location>
        <begin position="19"/>
        <end position="174"/>
    </location>
</feature>
<evidence type="ECO:0000313" key="4">
    <source>
        <dbReference type="Proteomes" id="UP000011910"/>
    </source>
</evidence>
<dbReference type="InterPro" id="IPR035959">
    <property type="entry name" value="RutC-like_sf"/>
</dbReference>
<evidence type="ECO:0000259" key="2">
    <source>
        <dbReference type="Pfam" id="PF14588"/>
    </source>
</evidence>
<dbReference type="Proteomes" id="UP000011910">
    <property type="component" value="Unassembled WGS sequence"/>
</dbReference>
<dbReference type="EMBL" id="AODQ01000011">
    <property type="protein sequence ID" value="EMR04126.1"/>
    <property type="molecule type" value="Genomic_DNA"/>
</dbReference>
<organism evidence="3 4">
    <name type="scientific">Cesiribacter andamanensis AMV16</name>
    <dbReference type="NCBI Taxonomy" id="1279009"/>
    <lineage>
        <taxon>Bacteria</taxon>
        <taxon>Pseudomonadati</taxon>
        <taxon>Bacteroidota</taxon>
        <taxon>Cytophagia</taxon>
        <taxon>Cytophagales</taxon>
        <taxon>Cesiribacteraceae</taxon>
        <taxon>Cesiribacter</taxon>
    </lineage>
</organism>
<gene>
    <name evidence="3" type="ORF">ADICEAN_00749</name>
</gene>
<dbReference type="AlphaFoldDB" id="M7NA97"/>
<dbReference type="Pfam" id="PF14588">
    <property type="entry name" value="YjgF_endoribonc"/>
    <property type="match status" value="1"/>
</dbReference>
<dbReference type="InterPro" id="IPR013813">
    <property type="entry name" value="Endoribo_LPSP/chorism_mut-like"/>
</dbReference>
<dbReference type="OrthoDB" id="9806350at2"/>
<dbReference type="PANTHER" id="PTHR43760:SF1">
    <property type="entry name" value="ENDORIBONUCLEASE L-PSP_CHORISMATE MUTASE-LIKE DOMAIN-CONTAINING PROTEIN"/>
    <property type="match status" value="1"/>
</dbReference>
<dbReference type="RefSeq" id="WP_009194155.1">
    <property type="nucleotide sequence ID" value="NZ_AODQ01000011.1"/>
</dbReference>
<dbReference type="PANTHER" id="PTHR43760">
    <property type="entry name" value="ENDORIBONUCLEASE-RELATED"/>
    <property type="match status" value="1"/>
</dbReference>
<evidence type="ECO:0000313" key="3">
    <source>
        <dbReference type="EMBL" id="EMR04126.1"/>
    </source>
</evidence>
<dbReference type="Gene3D" id="3.30.1330.40">
    <property type="entry name" value="RutC-like"/>
    <property type="match status" value="1"/>
</dbReference>
<reference evidence="3 4" key="1">
    <citation type="journal article" date="2013" name="Genome Announc.">
        <title>Draft Genome Sequence of Cesiribacter andamanensis Strain AMV16T, Isolated from a Soil Sample from a Mud Volcano in the Andaman Islands, India.</title>
        <authorList>
            <person name="Shivaji S."/>
            <person name="Ara S."/>
            <person name="Begum Z."/>
            <person name="Srinivas T.N."/>
            <person name="Singh A."/>
            <person name="Kumar Pinnaka A."/>
        </authorList>
    </citation>
    <scope>NUCLEOTIDE SEQUENCE [LARGE SCALE GENOMIC DNA]</scope>
    <source>
        <strain evidence="3 4">AMV16</strain>
    </source>
</reference>
<evidence type="ECO:0000256" key="1">
    <source>
        <dbReference type="SAM" id="SignalP"/>
    </source>
</evidence>
<dbReference type="CDD" id="cd02199">
    <property type="entry name" value="YjgF_YER057c_UK114_like_1"/>
    <property type="match status" value="1"/>
</dbReference>
<protein>
    <submittedName>
        <fullName evidence="3">Endoribonuclease L-PSP</fullName>
    </submittedName>
</protein>
<dbReference type="eggNOG" id="COG0251">
    <property type="taxonomic scope" value="Bacteria"/>
</dbReference>